<gene>
    <name evidence="2" type="ORF">GGX14DRAFT_654054</name>
</gene>
<evidence type="ECO:0000313" key="2">
    <source>
        <dbReference type="EMBL" id="KAJ7202273.1"/>
    </source>
</evidence>
<proteinExistence type="predicted"/>
<name>A0AAD6YCE5_9AGAR</name>
<dbReference type="Proteomes" id="UP001219525">
    <property type="component" value="Unassembled WGS sequence"/>
</dbReference>
<dbReference type="EMBL" id="JARJCW010000055">
    <property type="protein sequence ID" value="KAJ7202273.1"/>
    <property type="molecule type" value="Genomic_DNA"/>
</dbReference>
<dbReference type="AlphaFoldDB" id="A0AAD6YCE5"/>
<protein>
    <submittedName>
        <fullName evidence="2">Uncharacterized protein</fullName>
    </submittedName>
</protein>
<keyword evidence="3" id="KW-1185">Reference proteome</keyword>
<feature type="compositionally biased region" description="Low complexity" evidence="1">
    <location>
        <begin position="139"/>
        <end position="179"/>
    </location>
</feature>
<reference evidence="2" key="1">
    <citation type="submission" date="2023-03" db="EMBL/GenBank/DDBJ databases">
        <title>Massive genome expansion in bonnet fungi (Mycena s.s.) driven by repeated elements and novel gene families across ecological guilds.</title>
        <authorList>
            <consortium name="Lawrence Berkeley National Laboratory"/>
            <person name="Harder C.B."/>
            <person name="Miyauchi S."/>
            <person name="Viragh M."/>
            <person name="Kuo A."/>
            <person name="Thoen E."/>
            <person name="Andreopoulos B."/>
            <person name="Lu D."/>
            <person name="Skrede I."/>
            <person name="Drula E."/>
            <person name="Henrissat B."/>
            <person name="Morin E."/>
            <person name="Kohler A."/>
            <person name="Barry K."/>
            <person name="LaButti K."/>
            <person name="Morin E."/>
            <person name="Salamov A."/>
            <person name="Lipzen A."/>
            <person name="Mereny Z."/>
            <person name="Hegedus B."/>
            <person name="Baldrian P."/>
            <person name="Stursova M."/>
            <person name="Weitz H."/>
            <person name="Taylor A."/>
            <person name="Grigoriev I.V."/>
            <person name="Nagy L.G."/>
            <person name="Martin F."/>
            <person name="Kauserud H."/>
        </authorList>
    </citation>
    <scope>NUCLEOTIDE SEQUENCE</scope>
    <source>
        <strain evidence="2">9144</strain>
    </source>
</reference>
<comment type="caution">
    <text evidence="2">The sequence shown here is derived from an EMBL/GenBank/DDBJ whole genome shotgun (WGS) entry which is preliminary data.</text>
</comment>
<feature type="compositionally biased region" description="Polar residues" evidence="1">
    <location>
        <begin position="291"/>
        <end position="301"/>
    </location>
</feature>
<feature type="compositionally biased region" description="Low complexity" evidence="1">
    <location>
        <begin position="261"/>
        <end position="270"/>
    </location>
</feature>
<evidence type="ECO:0000256" key="1">
    <source>
        <dbReference type="SAM" id="MobiDB-lite"/>
    </source>
</evidence>
<organism evidence="2 3">
    <name type="scientific">Mycena pura</name>
    <dbReference type="NCBI Taxonomy" id="153505"/>
    <lineage>
        <taxon>Eukaryota</taxon>
        <taxon>Fungi</taxon>
        <taxon>Dikarya</taxon>
        <taxon>Basidiomycota</taxon>
        <taxon>Agaricomycotina</taxon>
        <taxon>Agaricomycetes</taxon>
        <taxon>Agaricomycetidae</taxon>
        <taxon>Agaricales</taxon>
        <taxon>Marasmiineae</taxon>
        <taxon>Mycenaceae</taxon>
        <taxon>Mycena</taxon>
    </lineage>
</organism>
<feature type="compositionally biased region" description="Pro residues" evidence="1">
    <location>
        <begin position="305"/>
        <end position="319"/>
    </location>
</feature>
<sequence length="359" mass="39227">MPAAFDTLFAPRPNALPFLAASRVLFLLSAMRRQPQATEHKAIQRLERNEQARLRMAQKRAELKSRPFEEQALVAQRNRAYQATYREKKRQELAQREADRRCRLYLERFGPDAYESYLRQRRERKGKMRANRHEGAGDASPAEASQAEAAEGVSDSSPSTNSSLSLPASSPSPDRPLSPAFTPSDGSARPSRQVLVPSPPPDRAWMPSVRSYPPSPGLGRPAGTPLPSSPPLALSPPRDWMPSAPSYAPSESLGPPHFHLPAATAPASASRRPRVPALTVAPSPPPRHCNQMPSISASSANPAYPRLPPMRAVPPPTPAPAAGASRPQMTARPDPLEPSPERWQFALQPIAPVRRSWAP</sequence>
<evidence type="ECO:0000313" key="3">
    <source>
        <dbReference type="Proteomes" id="UP001219525"/>
    </source>
</evidence>
<accession>A0AAD6YCE5</accession>
<feature type="region of interest" description="Disordered" evidence="1">
    <location>
        <begin position="124"/>
        <end position="340"/>
    </location>
</feature>